<evidence type="ECO:0000259" key="1">
    <source>
        <dbReference type="PROSITE" id="PS51664"/>
    </source>
</evidence>
<evidence type="ECO:0000313" key="2">
    <source>
        <dbReference type="EMBL" id="ACP25957.1"/>
    </source>
</evidence>
<dbReference type="AlphaFoldDB" id="C3MEW6"/>
<keyword evidence="3" id="KW-1185">Reference proteome</keyword>
<dbReference type="PANTHER" id="PTHR37809:SF1">
    <property type="entry name" value="RIBOSOMAL PROTEIN S12 METHYLTHIOTRANSFERASE ACCESSORY FACTOR YCAO"/>
    <property type="match status" value="1"/>
</dbReference>
<dbReference type="EMBL" id="CP001389">
    <property type="protein sequence ID" value="ACP25957.1"/>
    <property type="molecule type" value="Genomic_DNA"/>
</dbReference>
<sequence length="393" mass="42176">MGNDYSDRVCDPAETFDRVRPYLSVFGVTRVARHTGLDKIGIPVWCAYTPNSRSIVVAQGKGLTDADARTSAVMEALERVVAGDPAVEIFIDTAENLRAAGRAFDPLYGLIAAGRDDIRPDEEVEWVGGADLVSGRDVFVPLEAVLLDRTRQSRFWMSSDGLASGNIRQEAVLHGLLERVERDAHSLWRVSGQKARHQACVDPESFDDPALDALVGRITAAGLELRLFDITSDTGIPCFLAYLGPRGTATAGNLRFVEVTSGCGAHPSAVRAAIRAVTEAAQSRLTYIGGARDDVYAETFRRALPESTRRAFLAAPRSVTKPVACADTPIEALLGNAVSGVKKAGVRSVIAVPLARADLPFAVVKVLVPDLENPDGERARRFGPRALSKAISS</sequence>
<protein>
    <submittedName>
        <fullName evidence="2">TPR domain protein</fullName>
    </submittedName>
</protein>
<dbReference type="eggNOG" id="COG1944">
    <property type="taxonomic scope" value="Bacteria"/>
</dbReference>
<dbReference type="InterPro" id="IPR003776">
    <property type="entry name" value="YcaO-like_dom"/>
</dbReference>
<dbReference type="RefSeq" id="WP_012708720.1">
    <property type="nucleotide sequence ID" value="NC_012587.1"/>
</dbReference>
<dbReference type="Proteomes" id="UP000001054">
    <property type="component" value="Chromosome"/>
</dbReference>
<proteinExistence type="predicted"/>
<dbReference type="OrthoDB" id="109999at2"/>
<reference evidence="2 3" key="1">
    <citation type="journal article" date="2009" name="Appl. Environ. Microbiol.">
        <title>Rhizobium sp. strain NGR234 possesses a remarkable number of secretion systems.</title>
        <authorList>
            <person name="Schmeisser C."/>
            <person name="Liesegang H."/>
            <person name="Krysciak D."/>
            <person name="Bakkou N."/>
            <person name="Le Quere A."/>
            <person name="Wollherr A."/>
            <person name="Heinemeyer I."/>
            <person name="Morgenstern B."/>
            <person name="Pommerening-Roeser A."/>
            <person name="Flores M."/>
            <person name="Palacios R."/>
            <person name="Brenner S."/>
            <person name="Gottschalk G."/>
            <person name="Schmitz R.A."/>
            <person name="Broughton W.J."/>
            <person name="Perret X."/>
            <person name="Strittmatter A.W."/>
            <person name="Streit W.R."/>
        </authorList>
    </citation>
    <scope>NUCLEOTIDE SEQUENCE [LARGE SCALE GENOMIC DNA]</scope>
    <source>
        <strain evidence="3">NBRC 101917 / NGR234</strain>
    </source>
</reference>
<dbReference type="HOGENOM" id="CLU_056369_0_0_5"/>
<dbReference type="Pfam" id="PF02624">
    <property type="entry name" value="YcaO"/>
    <property type="match status" value="1"/>
</dbReference>
<dbReference type="PATRIC" id="fig|394.7.peg.5023"/>
<evidence type="ECO:0000313" key="3">
    <source>
        <dbReference type="Proteomes" id="UP000001054"/>
    </source>
</evidence>
<dbReference type="PANTHER" id="PTHR37809">
    <property type="entry name" value="RIBOSOMAL PROTEIN S12 METHYLTHIOTRANSFERASE ACCESSORY FACTOR YCAO"/>
    <property type="match status" value="1"/>
</dbReference>
<gene>
    <name evidence="2" type="ordered locus">NGR_c21970</name>
</gene>
<name>C3MEW6_SINFN</name>
<dbReference type="KEGG" id="rhi:NGR_c21970"/>
<accession>C3MEW6</accession>
<dbReference type="PROSITE" id="PS51664">
    <property type="entry name" value="YCAO"/>
    <property type="match status" value="1"/>
</dbReference>
<dbReference type="NCBIfam" id="TIGR00702">
    <property type="entry name" value="YcaO-type kinase domain"/>
    <property type="match status" value="1"/>
</dbReference>
<organism evidence="2 3">
    <name type="scientific">Sinorhizobium fredii (strain NBRC 101917 / NGR234)</name>
    <dbReference type="NCBI Taxonomy" id="394"/>
    <lineage>
        <taxon>Bacteria</taxon>
        <taxon>Pseudomonadati</taxon>
        <taxon>Pseudomonadota</taxon>
        <taxon>Alphaproteobacteria</taxon>
        <taxon>Hyphomicrobiales</taxon>
        <taxon>Rhizobiaceae</taxon>
        <taxon>Sinorhizobium/Ensifer group</taxon>
        <taxon>Sinorhizobium</taxon>
    </lineage>
</organism>
<dbReference type="Gene3D" id="3.30.160.660">
    <property type="match status" value="1"/>
</dbReference>
<feature type="domain" description="YcaO" evidence="1">
    <location>
        <begin position="60"/>
        <end position="393"/>
    </location>
</feature>
<dbReference type="STRING" id="394.NGR_c21970"/>